<dbReference type="Gene3D" id="2.40.10.10">
    <property type="entry name" value="Trypsin-like serine proteases"/>
    <property type="match status" value="1"/>
</dbReference>
<gene>
    <name evidence="5" type="ORF">HNY73_013406</name>
</gene>
<dbReference type="InterPro" id="IPR001254">
    <property type="entry name" value="Trypsin_dom"/>
</dbReference>
<dbReference type="CDD" id="cd00190">
    <property type="entry name" value="Tryp_SPc"/>
    <property type="match status" value="1"/>
</dbReference>
<name>A0A8T0F3W8_ARGBR</name>
<organism evidence="5 6">
    <name type="scientific">Argiope bruennichi</name>
    <name type="common">Wasp spider</name>
    <name type="synonym">Aranea bruennichi</name>
    <dbReference type="NCBI Taxonomy" id="94029"/>
    <lineage>
        <taxon>Eukaryota</taxon>
        <taxon>Metazoa</taxon>
        <taxon>Ecdysozoa</taxon>
        <taxon>Arthropoda</taxon>
        <taxon>Chelicerata</taxon>
        <taxon>Arachnida</taxon>
        <taxon>Araneae</taxon>
        <taxon>Araneomorphae</taxon>
        <taxon>Entelegynae</taxon>
        <taxon>Araneoidea</taxon>
        <taxon>Araneidae</taxon>
        <taxon>Argiope</taxon>
    </lineage>
</organism>
<reference evidence="5" key="1">
    <citation type="journal article" date="2020" name="bioRxiv">
        <title>Chromosome-level reference genome of the European wasp spider Argiope bruennichi: a resource for studies on range expansion and evolutionary adaptation.</title>
        <authorList>
            <person name="Sheffer M.M."/>
            <person name="Hoppe A."/>
            <person name="Krehenwinkel H."/>
            <person name="Uhl G."/>
            <person name="Kuss A.W."/>
            <person name="Jensen L."/>
            <person name="Jensen C."/>
            <person name="Gillespie R.G."/>
            <person name="Hoff K.J."/>
            <person name="Prost S."/>
        </authorList>
    </citation>
    <scope>NUCLEOTIDE SEQUENCE</scope>
</reference>
<evidence type="ECO:0000313" key="6">
    <source>
        <dbReference type="Proteomes" id="UP000807504"/>
    </source>
</evidence>
<feature type="signal peptide" evidence="3">
    <location>
        <begin position="1"/>
        <end position="19"/>
    </location>
</feature>
<feature type="chain" id="PRO_5035829273" evidence="3">
    <location>
        <begin position="20"/>
        <end position="481"/>
    </location>
</feature>
<dbReference type="FunFam" id="2.40.10.10:FF:000002">
    <property type="entry name" value="Transmembrane protease serine"/>
    <property type="match status" value="1"/>
</dbReference>
<dbReference type="PRINTS" id="PR00722">
    <property type="entry name" value="CHYMOTRYPSIN"/>
</dbReference>
<evidence type="ECO:0000256" key="2">
    <source>
        <dbReference type="ARBA" id="ARBA00024195"/>
    </source>
</evidence>
<sequence length="481" mass="53680">MTLASVLWGFLVYVQFISAQNENNGPVKWTYSHFNANCSISGYRYLDTYCVDIRICKSAAASISMGGWPPVCGWVDNVVVPKVCCAFPLVLGGALMRKVEEERKSESHCGYAIWVPKMSTTEINFFKILDRLPSVNLSDLSIFDPPLAETTGWGYGGGIGGSLSIQGQFPWMVTIQENGKHLCGGSLIDRTHVLTAAHCFGFRRNTLNPTNFAIRAGDINLNNGYSVNVTKIILHERFIPGQYYNDIAILILEKEVEQFLRPICLPSPELSVRNLTGANTSMLGWGHTSYHGKGTDKLQVVENIPVVPNEKCRQAYRRVGRSRLPRGITNDFICAGLEEGGKDACQSDSGGPLMYPDEGYFRNIRWVQVGIVSFGFRCGEPGFPGVAVRQLSRRFLSVPFQLDQRFRAILNEVIWPTDLQINRPASKNLEQHVQKLDFAQKQKILIPASLVNSDFGPGILQSRIREQKTAFSICEEEENLE</sequence>
<dbReference type="GO" id="GO:0006508">
    <property type="term" value="P:proteolysis"/>
    <property type="evidence" value="ECO:0007669"/>
    <property type="project" value="InterPro"/>
</dbReference>
<comment type="caution">
    <text evidence="5">The sequence shown here is derived from an EMBL/GenBank/DDBJ whole genome shotgun (WGS) entry which is preliminary data.</text>
</comment>
<dbReference type="InterPro" id="IPR018114">
    <property type="entry name" value="TRYPSIN_HIS"/>
</dbReference>
<reference evidence="5" key="2">
    <citation type="submission" date="2020-06" db="EMBL/GenBank/DDBJ databases">
        <authorList>
            <person name="Sheffer M."/>
        </authorList>
    </citation>
    <scope>NUCLEOTIDE SEQUENCE</scope>
</reference>
<dbReference type="InterPro" id="IPR009003">
    <property type="entry name" value="Peptidase_S1_PA"/>
</dbReference>
<dbReference type="Proteomes" id="UP000807504">
    <property type="component" value="Unassembled WGS sequence"/>
</dbReference>
<dbReference type="Pfam" id="PF00089">
    <property type="entry name" value="Trypsin"/>
    <property type="match status" value="1"/>
</dbReference>
<evidence type="ECO:0000256" key="3">
    <source>
        <dbReference type="SAM" id="SignalP"/>
    </source>
</evidence>
<keyword evidence="6" id="KW-1185">Reference proteome</keyword>
<evidence type="ECO:0000259" key="4">
    <source>
        <dbReference type="PROSITE" id="PS50240"/>
    </source>
</evidence>
<dbReference type="SMART" id="SM00020">
    <property type="entry name" value="Tryp_SPc"/>
    <property type="match status" value="1"/>
</dbReference>
<dbReference type="PANTHER" id="PTHR24256">
    <property type="entry name" value="TRYPTASE-RELATED"/>
    <property type="match status" value="1"/>
</dbReference>
<dbReference type="PROSITE" id="PS50240">
    <property type="entry name" value="TRYPSIN_DOM"/>
    <property type="match status" value="1"/>
</dbReference>
<dbReference type="InterPro" id="IPR001314">
    <property type="entry name" value="Peptidase_S1A"/>
</dbReference>
<keyword evidence="3" id="KW-0732">Signal</keyword>
<accession>A0A8T0F3W8</accession>
<dbReference type="GO" id="GO:0004252">
    <property type="term" value="F:serine-type endopeptidase activity"/>
    <property type="evidence" value="ECO:0007669"/>
    <property type="project" value="InterPro"/>
</dbReference>
<dbReference type="AlphaFoldDB" id="A0A8T0F3W8"/>
<dbReference type="EMBL" id="JABXBU010001863">
    <property type="protein sequence ID" value="KAF8783212.1"/>
    <property type="molecule type" value="Genomic_DNA"/>
</dbReference>
<comment type="similarity">
    <text evidence="2">Belongs to the peptidase S1 family. CLIP subfamily.</text>
</comment>
<keyword evidence="1" id="KW-1015">Disulfide bond</keyword>
<dbReference type="InterPro" id="IPR043504">
    <property type="entry name" value="Peptidase_S1_PA_chymotrypsin"/>
</dbReference>
<dbReference type="FunFam" id="2.40.10.10:FF:000068">
    <property type="entry name" value="transmembrane protease serine 2"/>
    <property type="match status" value="1"/>
</dbReference>
<evidence type="ECO:0000313" key="5">
    <source>
        <dbReference type="EMBL" id="KAF8783212.1"/>
    </source>
</evidence>
<dbReference type="InterPro" id="IPR051487">
    <property type="entry name" value="Ser/Thr_Proteases_Immune/Dev"/>
</dbReference>
<proteinExistence type="inferred from homology"/>
<protein>
    <submittedName>
        <fullName evidence="5">Clotting factor B like protein</fullName>
    </submittedName>
</protein>
<dbReference type="PROSITE" id="PS00134">
    <property type="entry name" value="TRYPSIN_HIS"/>
    <property type="match status" value="1"/>
</dbReference>
<feature type="domain" description="Peptidase S1" evidence="4">
    <location>
        <begin position="158"/>
        <end position="415"/>
    </location>
</feature>
<dbReference type="SUPFAM" id="SSF50494">
    <property type="entry name" value="Trypsin-like serine proteases"/>
    <property type="match status" value="1"/>
</dbReference>
<evidence type="ECO:0000256" key="1">
    <source>
        <dbReference type="ARBA" id="ARBA00023157"/>
    </source>
</evidence>